<accession>A0A644YXS3</accession>
<dbReference type="SUPFAM" id="SSF109604">
    <property type="entry name" value="HD-domain/PDEase-like"/>
    <property type="match status" value="1"/>
</dbReference>
<dbReference type="InterPro" id="IPR037522">
    <property type="entry name" value="HD_GYP_dom"/>
</dbReference>
<dbReference type="PROSITE" id="PS50887">
    <property type="entry name" value="GGDEF"/>
    <property type="match status" value="1"/>
</dbReference>
<dbReference type="PROSITE" id="PS50113">
    <property type="entry name" value="PAC"/>
    <property type="match status" value="2"/>
</dbReference>
<dbReference type="Gene3D" id="1.10.3210.10">
    <property type="entry name" value="Hypothetical protein af1432"/>
    <property type="match status" value="1"/>
</dbReference>
<dbReference type="InterPro" id="IPR043128">
    <property type="entry name" value="Rev_trsase/Diguanyl_cyclase"/>
</dbReference>
<dbReference type="SMART" id="SM00086">
    <property type="entry name" value="PAC"/>
    <property type="match status" value="2"/>
</dbReference>
<dbReference type="Gene3D" id="3.30.450.20">
    <property type="entry name" value="PAS domain"/>
    <property type="match status" value="2"/>
</dbReference>
<dbReference type="AlphaFoldDB" id="A0A644YXS3"/>
<feature type="domain" description="PAC" evidence="2">
    <location>
        <begin position="171"/>
        <end position="223"/>
    </location>
</feature>
<dbReference type="NCBIfam" id="TIGR00254">
    <property type="entry name" value="GGDEF"/>
    <property type="match status" value="1"/>
</dbReference>
<organism evidence="5">
    <name type="scientific">bioreactor metagenome</name>
    <dbReference type="NCBI Taxonomy" id="1076179"/>
    <lineage>
        <taxon>unclassified sequences</taxon>
        <taxon>metagenomes</taxon>
        <taxon>ecological metagenomes</taxon>
    </lineage>
</organism>
<dbReference type="InterPro" id="IPR035965">
    <property type="entry name" value="PAS-like_dom_sf"/>
</dbReference>
<dbReference type="InterPro" id="IPR013655">
    <property type="entry name" value="PAS_fold_3"/>
</dbReference>
<dbReference type="CDD" id="cd00077">
    <property type="entry name" value="HDc"/>
    <property type="match status" value="1"/>
</dbReference>
<dbReference type="Pfam" id="PF08448">
    <property type="entry name" value="PAS_4"/>
    <property type="match status" value="1"/>
</dbReference>
<feature type="domain" description="HD-GYP" evidence="4">
    <location>
        <begin position="376"/>
        <end position="565"/>
    </location>
</feature>
<evidence type="ECO:0000259" key="3">
    <source>
        <dbReference type="PROSITE" id="PS50887"/>
    </source>
</evidence>
<comment type="caution">
    <text evidence="5">The sequence shown here is derived from an EMBL/GenBank/DDBJ whole genome shotgun (WGS) entry which is preliminary data.</text>
</comment>
<dbReference type="SMART" id="SM00091">
    <property type="entry name" value="PAS"/>
    <property type="match status" value="1"/>
</dbReference>
<feature type="domain" description="GGDEF" evidence="3">
    <location>
        <begin position="252"/>
        <end position="384"/>
    </location>
</feature>
<reference evidence="5" key="1">
    <citation type="submission" date="2019-08" db="EMBL/GenBank/DDBJ databases">
        <authorList>
            <person name="Kucharzyk K."/>
            <person name="Murdoch R.W."/>
            <person name="Higgins S."/>
            <person name="Loffler F."/>
        </authorList>
    </citation>
    <scope>NUCLEOTIDE SEQUENCE</scope>
</reference>
<dbReference type="SMART" id="SM00267">
    <property type="entry name" value="GGDEF"/>
    <property type="match status" value="1"/>
</dbReference>
<dbReference type="InterPro" id="IPR003607">
    <property type="entry name" value="HD/PDEase_dom"/>
</dbReference>
<name>A0A644YXS3_9ZZZZ</name>
<sequence>MSTDEIEEVSWQSYTHPEDLQKDVELFHQLLAGEIDKYDLVKRYIRKDGTIVWVHMFVSILHRSADDNNEYICIIQDITDEVDREYSLLESERKQREASAFLATLLDAIPDHIFYKSKSGVYLGCNKAFEEASGISRGQLVGRTDVQVYDEETARFFIEADQAVLNGEEQVRTEEMVTYPNGGIIVTETLKTRFLDDEGEIAGLIGISRDITDRKKKEERIEYLSIHDIMTGLYSRMYFDTELYRQDTIQELPYSVIMGDINALKLTNDLFGHNEGDKLIIQTAELLKSCCKKGIVARIGGDEFAVLLPGVDEEELKEIVNRIYTKLEDQKKNNKEGSVFLSISLGYSTKTSAEHTLSDVLKTAEEQMYRRKLLDHQSIRSTLLTTIKELLFSKSNETLEHAERMTVLAKRLGDKVGLSEADMDALELMATLHDVGKIGISNHILSKAGSLDDLEWTEIRKHPEIGYRIALTIPELQGIAGYILCHHERWDGKGYPQGLSGEEIPFISRMISVIDAFDAMTEDRPYKKAITTQEAIEEILRNAGTQFDPAIAKVFVENVLRFEQK</sequence>
<dbReference type="EMBL" id="VSSQ01006025">
    <property type="protein sequence ID" value="MPM31273.1"/>
    <property type="molecule type" value="Genomic_DNA"/>
</dbReference>
<dbReference type="Pfam" id="PF08447">
    <property type="entry name" value="PAS_3"/>
    <property type="match status" value="1"/>
</dbReference>
<dbReference type="NCBIfam" id="TIGR00229">
    <property type="entry name" value="sensory_box"/>
    <property type="match status" value="2"/>
</dbReference>
<dbReference type="PANTHER" id="PTHR43155:SF2">
    <property type="entry name" value="CYCLIC DI-GMP PHOSPHODIESTERASE PA4108"/>
    <property type="match status" value="1"/>
</dbReference>
<dbReference type="Gene3D" id="3.30.70.270">
    <property type="match status" value="1"/>
</dbReference>
<feature type="domain" description="PAS" evidence="1">
    <location>
        <begin position="98"/>
        <end position="168"/>
    </location>
</feature>
<dbReference type="CDD" id="cd00130">
    <property type="entry name" value="PAS"/>
    <property type="match status" value="2"/>
</dbReference>
<dbReference type="SUPFAM" id="SSF55785">
    <property type="entry name" value="PYP-like sensor domain (PAS domain)"/>
    <property type="match status" value="2"/>
</dbReference>
<dbReference type="Pfam" id="PF00990">
    <property type="entry name" value="GGDEF"/>
    <property type="match status" value="1"/>
</dbReference>
<evidence type="ECO:0000259" key="4">
    <source>
        <dbReference type="PROSITE" id="PS51832"/>
    </source>
</evidence>
<dbReference type="CDD" id="cd01949">
    <property type="entry name" value="GGDEF"/>
    <property type="match status" value="1"/>
</dbReference>
<dbReference type="SMART" id="SM00471">
    <property type="entry name" value="HDc"/>
    <property type="match status" value="1"/>
</dbReference>
<dbReference type="PROSITE" id="PS50112">
    <property type="entry name" value="PAS"/>
    <property type="match status" value="1"/>
</dbReference>
<dbReference type="InterPro" id="IPR000160">
    <property type="entry name" value="GGDEF_dom"/>
</dbReference>
<evidence type="ECO:0000259" key="1">
    <source>
        <dbReference type="PROSITE" id="PS50112"/>
    </source>
</evidence>
<dbReference type="PANTHER" id="PTHR43155">
    <property type="entry name" value="CYCLIC DI-GMP PHOSPHODIESTERASE PA4108-RELATED"/>
    <property type="match status" value="1"/>
</dbReference>
<protein>
    <submittedName>
        <fullName evidence="5">Uncharacterized protein</fullName>
    </submittedName>
</protein>
<dbReference type="InterPro" id="IPR000014">
    <property type="entry name" value="PAS"/>
</dbReference>
<gene>
    <name evidence="5" type="ORF">SDC9_77828</name>
</gene>
<evidence type="ECO:0000259" key="2">
    <source>
        <dbReference type="PROSITE" id="PS50113"/>
    </source>
</evidence>
<dbReference type="SUPFAM" id="SSF55073">
    <property type="entry name" value="Nucleotide cyclase"/>
    <property type="match status" value="1"/>
</dbReference>
<dbReference type="PROSITE" id="PS51832">
    <property type="entry name" value="HD_GYP"/>
    <property type="match status" value="1"/>
</dbReference>
<feature type="domain" description="PAC" evidence="2">
    <location>
        <begin position="38"/>
        <end position="90"/>
    </location>
</feature>
<proteinExistence type="predicted"/>
<dbReference type="InterPro" id="IPR029787">
    <property type="entry name" value="Nucleotide_cyclase"/>
</dbReference>
<dbReference type="InterPro" id="IPR013656">
    <property type="entry name" value="PAS_4"/>
</dbReference>
<dbReference type="InterPro" id="IPR001610">
    <property type="entry name" value="PAC"/>
</dbReference>
<dbReference type="Pfam" id="PF13487">
    <property type="entry name" value="HD_5"/>
    <property type="match status" value="1"/>
</dbReference>
<evidence type="ECO:0000313" key="5">
    <source>
        <dbReference type="EMBL" id="MPM31273.1"/>
    </source>
</evidence>
<dbReference type="InterPro" id="IPR000700">
    <property type="entry name" value="PAS-assoc_C"/>
</dbReference>